<feature type="active site" evidence="2">
    <location>
        <position position="360"/>
    </location>
</feature>
<dbReference type="Pfam" id="PF00868">
    <property type="entry name" value="Transglut_N"/>
    <property type="match status" value="1"/>
</dbReference>
<evidence type="ECO:0000313" key="5">
    <source>
        <dbReference type="EMBL" id="TMS36084.1"/>
    </source>
</evidence>
<dbReference type="EMBL" id="AZBU02000001">
    <property type="protein sequence ID" value="TMS36084.1"/>
    <property type="molecule type" value="Genomic_DNA"/>
</dbReference>
<feature type="binding site" evidence="3">
    <location>
        <position position="480"/>
    </location>
    <ligand>
        <name>Ca(2+)</name>
        <dbReference type="ChEBI" id="CHEBI:29108"/>
    </ligand>
</feature>
<dbReference type="SUPFAM" id="SSF81296">
    <property type="entry name" value="E set domains"/>
    <property type="match status" value="1"/>
</dbReference>
<dbReference type="PANTHER" id="PTHR11590:SF70">
    <property type="entry name" value="PROTEIN-GLUTAMINE GAMMA-GLUTAMYLTRANSFERASE 4"/>
    <property type="match status" value="1"/>
</dbReference>
<keyword evidence="3" id="KW-0106">Calcium</keyword>
<name>A0A4U8UT91_STECR</name>
<reference evidence="5 6" key="1">
    <citation type="journal article" date="2015" name="Genome Biol.">
        <title>Comparative genomics of Steinernema reveals deeply conserved gene regulatory networks.</title>
        <authorList>
            <person name="Dillman A.R."/>
            <person name="Macchietto M."/>
            <person name="Porter C.F."/>
            <person name="Rogers A."/>
            <person name="Williams B."/>
            <person name="Antoshechkin I."/>
            <person name="Lee M.M."/>
            <person name="Goodwin Z."/>
            <person name="Lu X."/>
            <person name="Lewis E.E."/>
            <person name="Goodrich-Blair H."/>
            <person name="Stock S.P."/>
            <person name="Adams B.J."/>
            <person name="Sternberg P.W."/>
            <person name="Mortazavi A."/>
        </authorList>
    </citation>
    <scope>NUCLEOTIDE SEQUENCE [LARGE SCALE GENOMIC DNA]</scope>
    <source>
        <strain evidence="5 6">ALL</strain>
    </source>
</reference>
<dbReference type="GO" id="GO:0046872">
    <property type="term" value="F:metal ion binding"/>
    <property type="evidence" value="ECO:0007669"/>
    <property type="project" value="UniProtKB-KW"/>
</dbReference>
<comment type="similarity">
    <text evidence="1">Belongs to the transglutaminase superfamily. Transglutaminase family.</text>
</comment>
<dbReference type="InterPro" id="IPR036985">
    <property type="entry name" value="Transglutaminase-like_sf"/>
</dbReference>
<feature type="binding site" evidence="3">
    <location>
        <position position="475"/>
    </location>
    <ligand>
        <name>Ca(2+)</name>
        <dbReference type="ChEBI" id="CHEBI:29108"/>
    </ligand>
</feature>
<feature type="active site" evidence="2">
    <location>
        <position position="383"/>
    </location>
</feature>
<dbReference type="Pfam" id="PF01841">
    <property type="entry name" value="Transglut_core"/>
    <property type="match status" value="1"/>
</dbReference>
<dbReference type="InterPro" id="IPR013783">
    <property type="entry name" value="Ig-like_fold"/>
</dbReference>
<feature type="binding site" evidence="3">
    <location>
        <position position="424"/>
    </location>
    <ligand>
        <name>Ca(2+)</name>
        <dbReference type="ChEBI" id="CHEBI:29108"/>
    </ligand>
</feature>
<reference evidence="5 6" key="2">
    <citation type="journal article" date="2019" name="G3 (Bethesda)">
        <title>Hybrid Assembly of the Genome of the Entomopathogenic Nematode Steinernema carpocapsae Identifies the X-Chromosome.</title>
        <authorList>
            <person name="Serra L."/>
            <person name="Macchietto M."/>
            <person name="Macias-Munoz A."/>
            <person name="McGill C.J."/>
            <person name="Rodriguez I.M."/>
            <person name="Rodriguez B."/>
            <person name="Murad R."/>
            <person name="Mortazavi A."/>
        </authorList>
    </citation>
    <scope>NUCLEOTIDE SEQUENCE [LARGE SCALE GENOMIC DNA]</scope>
    <source>
        <strain evidence="5 6">ALL</strain>
    </source>
</reference>
<dbReference type="STRING" id="34508.A0A4U8UT91"/>
<dbReference type="SUPFAM" id="SSF54001">
    <property type="entry name" value="Cysteine proteinases"/>
    <property type="match status" value="1"/>
</dbReference>
<protein>
    <recommendedName>
        <fullName evidence="4">Transglutaminase-like domain-containing protein</fullName>
    </recommendedName>
</protein>
<dbReference type="InterPro" id="IPR002931">
    <property type="entry name" value="Transglutaminase-like"/>
</dbReference>
<dbReference type="SUPFAM" id="SSF49309">
    <property type="entry name" value="Transglutaminase, two C-terminal domains"/>
    <property type="match status" value="2"/>
</dbReference>
<dbReference type="InterPro" id="IPR050779">
    <property type="entry name" value="Transglutaminase"/>
</dbReference>
<dbReference type="InterPro" id="IPR023608">
    <property type="entry name" value="Transglutaminase_animal"/>
</dbReference>
<gene>
    <name evidence="5" type="ORF">L596_003340</name>
</gene>
<feature type="active site" evidence="2">
    <location>
        <position position="303"/>
    </location>
</feature>
<dbReference type="SMART" id="SM00460">
    <property type="entry name" value="TGc"/>
    <property type="match status" value="1"/>
</dbReference>
<feature type="binding site" evidence="3">
    <location>
        <position position="426"/>
    </location>
    <ligand>
        <name>Ca(2+)</name>
        <dbReference type="ChEBI" id="CHEBI:29108"/>
    </ligand>
</feature>
<dbReference type="InterPro" id="IPR001102">
    <property type="entry name" value="Transglutaminase_N"/>
</dbReference>
<evidence type="ECO:0000256" key="1">
    <source>
        <dbReference type="ARBA" id="ARBA00005968"/>
    </source>
</evidence>
<keyword evidence="3" id="KW-0479">Metal-binding</keyword>
<dbReference type="GO" id="GO:0003810">
    <property type="term" value="F:protein-glutamine gamma-glutamyltransferase activity"/>
    <property type="evidence" value="ECO:0007669"/>
    <property type="project" value="InterPro"/>
</dbReference>
<proteinExistence type="inferred from homology"/>
<evidence type="ECO:0000313" key="6">
    <source>
        <dbReference type="Proteomes" id="UP000298663"/>
    </source>
</evidence>
<dbReference type="InterPro" id="IPR014756">
    <property type="entry name" value="Ig_E-set"/>
</dbReference>
<dbReference type="Proteomes" id="UP000298663">
    <property type="component" value="Unassembled WGS sequence"/>
</dbReference>
<dbReference type="AlphaFoldDB" id="A0A4U8UT91"/>
<dbReference type="PIRSF" id="PIRSF000459">
    <property type="entry name" value="TGM_EBP42"/>
    <property type="match status" value="1"/>
</dbReference>
<comment type="cofactor">
    <cofactor evidence="3">
        <name>Ca(2+)</name>
        <dbReference type="ChEBI" id="CHEBI:29108"/>
    </cofactor>
    <text evidence="3">Binds 1 Ca(2+) ion per subunit.</text>
</comment>
<keyword evidence="6" id="KW-1185">Reference proteome</keyword>
<feature type="domain" description="Transglutaminase-like" evidence="4">
    <location>
        <begin position="295"/>
        <end position="386"/>
    </location>
</feature>
<dbReference type="InterPro" id="IPR036238">
    <property type="entry name" value="Transglutaminase_C_sf"/>
</dbReference>
<dbReference type="InterPro" id="IPR038765">
    <property type="entry name" value="Papain-like_cys_pep_sf"/>
</dbReference>
<accession>A0A4U8UT91</accession>
<dbReference type="OrthoDB" id="437511at2759"/>
<dbReference type="Gene3D" id="2.60.40.10">
    <property type="entry name" value="Immunoglobulins"/>
    <property type="match status" value="3"/>
</dbReference>
<evidence type="ECO:0000256" key="2">
    <source>
        <dbReference type="PIRSR" id="PIRSR000459-1"/>
    </source>
</evidence>
<sequence>MVDHKASDVDVIGVDLLCEWNAQKHSTERYQWQDKSKIVARRGFPVQVRLKTARTFEPLNHALYIEMVIDNDNTHDRPESHKKLRLETEDVFTDAKREWSAKLDRIEGQRLFATITIPVNAAVGFWEIRVHTGTWSAYKQIVDERISTFNKSRRGDSCGIYVIFNVLNNGDTVFMENKDQRDLLLNRTQEYTYSGFAKGSTGYGYSASSWEHSQFDENTMKATMTIFKKLVQPAEIQATLPILKRDNIVEVSRKLSYGINAFLLYGKWEGSFKEGTHPAEWNGSALIMAEFLRTGLRVRYAQCFTFASIFVTIMRCLGVPSRTVTCIRSAHDTDHSLTIDLITINGKRADGQSESIWNFHVWTEIWCRRIDLPVGFDGWQVVDATPQEESDGVYQCGPMPVEAIKTGRLGDIAYDAWFIYGEVNADIVMWFYKAGEQEPYDFAVNMNDAGRALLTVNAPGIIEPLNITTNYKEPESSENERSVHMQALREVRIAEREDKFRRLYANGYTPPIEDVVLAIPDIERINYGSKILLSVNLENKTSMNRTVDLTACLSAEDHKGKVVFQVKEYKMTQHLVTNQKEKLTFTVSSSDYIRQIVENQIMSFAVSALVRETNQMTHVEDKFQITGMAISFEKVPSRAAVQEVLPVAFYFRNPLNVPLRNVELFLHSGLHSKPMKIKRFPSSVEANGKVRIRCKVRAVTQGERSILATLNCGQLHAMTIARSILVAPN</sequence>
<evidence type="ECO:0000259" key="4">
    <source>
        <dbReference type="SMART" id="SM00460"/>
    </source>
</evidence>
<dbReference type="PANTHER" id="PTHR11590">
    <property type="entry name" value="PROTEIN-GLUTAMINE GAMMA-GLUTAMYLTRANSFERASE"/>
    <property type="match status" value="1"/>
</dbReference>
<dbReference type="Gene3D" id="3.90.260.10">
    <property type="entry name" value="Transglutaminase-like"/>
    <property type="match status" value="1"/>
</dbReference>
<organism evidence="5 6">
    <name type="scientific">Steinernema carpocapsae</name>
    <name type="common">Entomopathogenic nematode</name>
    <dbReference type="NCBI Taxonomy" id="34508"/>
    <lineage>
        <taxon>Eukaryota</taxon>
        <taxon>Metazoa</taxon>
        <taxon>Ecdysozoa</taxon>
        <taxon>Nematoda</taxon>
        <taxon>Chromadorea</taxon>
        <taxon>Rhabditida</taxon>
        <taxon>Tylenchina</taxon>
        <taxon>Panagrolaimomorpha</taxon>
        <taxon>Strongyloidoidea</taxon>
        <taxon>Steinernematidae</taxon>
        <taxon>Steinernema</taxon>
    </lineage>
</organism>
<evidence type="ECO:0000256" key="3">
    <source>
        <dbReference type="PIRSR" id="PIRSR000459-2"/>
    </source>
</evidence>
<comment type="caution">
    <text evidence="5">The sequence shown here is derived from an EMBL/GenBank/DDBJ whole genome shotgun (WGS) entry which is preliminary data.</text>
</comment>